<keyword evidence="1" id="KW-0677">Repeat</keyword>
<dbReference type="Pfam" id="PF12738">
    <property type="entry name" value="PTCB-BRCT"/>
    <property type="match status" value="3"/>
</dbReference>
<dbReference type="SMART" id="SM00292">
    <property type="entry name" value="BRCT"/>
    <property type="match status" value="3"/>
</dbReference>
<dbReference type="GO" id="GO:0033314">
    <property type="term" value="P:mitotic DNA replication checkpoint signaling"/>
    <property type="evidence" value="ECO:0007669"/>
    <property type="project" value="TreeGrafter"/>
</dbReference>
<evidence type="ECO:0000256" key="1">
    <source>
        <dbReference type="ARBA" id="ARBA00022737"/>
    </source>
</evidence>
<dbReference type="InterPro" id="IPR001357">
    <property type="entry name" value="BRCT_dom"/>
</dbReference>
<feature type="compositionally biased region" description="Pro residues" evidence="2">
    <location>
        <begin position="279"/>
        <end position="293"/>
    </location>
</feature>
<feature type="region of interest" description="Disordered" evidence="2">
    <location>
        <begin position="512"/>
        <end position="542"/>
    </location>
</feature>
<dbReference type="CDD" id="cd17731">
    <property type="entry name" value="BRCT_TopBP1_rpt2_like"/>
    <property type="match status" value="1"/>
</dbReference>
<dbReference type="SUPFAM" id="SSF52113">
    <property type="entry name" value="BRCT domain"/>
    <property type="match status" value="4"/>
</dbReference>
<dbReference type="Proteomes" id="UP000243217">
    <property type="component" value="Unassembled WGS sequence"/>
</dbReference>
<reference evidence="4 5" key="1">
    <citation type="journal article" date="2014" name="Genome Biol. Evol.">
        <title>The secreted proteins of Achlya hypogyna and Thraustotheca clavata identify the ancestral oomycete secretome and reveal gene acquisitions by horizontal gene transfer.</title>
        <authorList>
            <person name="Misner I."/>
            <person name="Blouin N."/>
            <person name="Leonard G."/>
            <person name="Richards T.A."/>
            <person name="Lane C.E."/>
        </authorList>
    </citation>
    <scope>NUCLEOTIDE SEQUENCE [LARGE SCALE GENOMIC DNA]</scope>
    <source>
        <strain evidence="4 5">ATCC 34112</strain>
    </source>
</reference>
<dbReference type="GO" id="GO:0007095">
    <property type="term" value="P:mitotic G2 DNA damage checkpoint signaling"/>
    <property type="evidence" value="ECO:0007669"/>
    <property type="project" value="TreeGrafter"/>
</dbReference>
<feature type="domain" description="BRCT" evidence="3">
    <location>
        <begin position="1"/>
        <end position="57"/>
    </location>
</feature>
<feature type="domain" description="BRCT" evidence="3">
    <location>
        <begin position="418"/>
        <end position="509"/>
    </location>
</feature>
<gene>
    <name evidence="4" type="ORF">THRCLA_01745</name>
</gene>
<proteinExistence type="predicted"/>
<dbReference type="AlphaFoldDB" id="A0A1W0A867"/>
<evidence type="ECO:0000259" key="3">
    <source>
        <dbReference type="PROSITE" id="PS50172"/>
    </source>
</evidence>
<dbReference type="PANTHER" id="PTHR13561">
    <property type="entry name" value="DNA REPLICATION REGULATOR DPB11-RELATED"/>
    <property type="match status" value="1"/>
</dbReference>
<dbReference type="Gene3D" id="3.40.50.10190">
    <property type="entry name" value="BRCT domain"/>
    <property type="match status" value="4"/>
</dbReference>
<evidence type="ECO:0000256" key="2">
    <source>
        <dbReference type="SAM" id="MobiDB-lite"/>
    </source>
</evidence>
<dbReference type="InterPro" id="IPR036420">
    <property type="entry name" value="BRCT_dom_sf"/>
</dbReference>
<dbReference type="PANTHER" id="PTHR13561:SF20">
    <property type="entry name" value="DNA TOPOISOMERASE 2-BINDING PROTEIN 1"/>
    <property type="match status" value="1"/>
</dbReference>
<feature type="compositionally biased region" description="Polar residues" evidence="2">
    <location>
        <begin position="532"/>
        <end position="542"/>
    </location>
</feature>
<organism evidence="4 5">
    <name type="scientific">Thraustotheca clavata</name>
    <dbReference type="NCBI Taxonomy" id="74557"/>
    <lineage>
        <taxon>Eukaryota</taxon>
        <taxon>Sar</taxon>
        <taxon>Stramenopiles</taxon>
        <taxon>Oomycota</taxon>
        <taxon>Saprolegniomycetes</taxon>
        <taxon>Saprolegniales</taxon>
        <taxon>Achlyaceae</taxon>
        <taxon>Thraustotheca</taxon>
    </lineage>
</organism>
<accession>A0A1W0A867</accession>
<dbReference type="STRING" id="74557.A0A1W0A867"/>
<sequence length="614" mass="68567">MSWDDDLHAGVTHLVAKGVGSEKYKAAVAAGMIVVKIEWLVESKKQGKIVPAEEYKLGILEGLCICTTGLYVEDREMVEQLCDEHHAIYQPDLSFGTTTHLLAEQVGGAKYDAAVAHGIPVVTLEWIAACVEAKAYVDEDRFRLQDDDNHEEESGPTSMKLNDELTQCIAQLRDEPRGDFLDGCVFWLSGFNPESIQKMKWLIRFGMGSRYDSYNSSVTHIIAEAAGNWRHLSDTNGNLEIVSPKWLIESCLAFECMQETLFPVIAVQPPQIKMVAKPSPQPMKRPSPPPNPVTPVIEAPIEKPTETRSEPRKLFSGFMVLFLRTWPVDQRPNGILKCKVENAGGRYREINTIDPRILQANEIKRITHIVVGHGVEMPEGMLLSLCESLPGAKVVTELWENHLFSRRSHDLFSISRSSTKSVFPQLPLPCFSISLYVNVERTVLSVLLELAGAKVTARLSKRNTHLLCCSPEGQKYVKAVEWKLHIVNSQWLVRSMIAGELEPIPSTLEVSSPIKRKRGSQDDPTEEEEAKQPQSIITSEATSFGPLTQLNNMLDAFDDQESCSIGMPPPRPKINIVHQVQLNENPNYFDDSQAQLPNSEMVGYAEQSHGGTYL</sequence>
<dbReference type="EMBL" id="JNBS01000366">
    <property type="protein sequence ID" value="OQS06200.1"/>
    <property type="molecule type" value="Genomic_DNA"/>
</dbReference>
<feature type="domain" description="BRCT" evidence="3">
    <location>
        <begin position="55"/>
        <end position="144"/>
    </location>
</feature>
<dbReference type="GO" id="GO:0006270">
    <property type="term" value="P:DNA replication initiation"/>
    <property type="evidence" value="ECO:0007669"/>
    <property type="project" value="TreeGrafter"/>
</dbReference>
<comment type="caution">
    <text evidence="4">The sequence shown here is derived from an EMBL/GenBank/DDBJ whole genome shotgun (WGS) entry which is preliminary data.</text>
</comment>
<protein>
    <recommendedName>
        <fullName evidence="3">BRCT domain-containing protein</fullName>
    </recommendedName>
</protein>
<dbReference type="Pfam" id="PF00533">
    <property type="entry name" value="BRCT"/>
    <property type="match status" value="1"/>
</dbReference>
<feature type="region of interest" description="Disordered" evidence="2">
    <location>
        <begin position="277"/>
        <end position="297"/>
    </location>
</feature>
<dbReference type="OrthoDB" id="251770at2759"/>
<dbReference type="InterPro" id="IPR059215">
    <property type="entry name" value="BRCT2_TopBP1-like"/>
</dbReference>
<evidence type="ECO:0000313" key="5">
    <source>
        <dbReference type="Proteomes" id="UP000243217"/>
    </source>
</evidence>
<feature type="domain" description="BRCT" evidence="3">
    <location>
        <begin position="176"/>
        <end position="264"/>
    </location>
</feature>
<keyword evidence="5" id="KW-1185">Reference proteome</keyword>
<dbReference type="PROSITE" id="PS50172">
    <property type="entry name" value="BRCT"/>
    <property type="match status" value="4"/>
</dbReference>
<evidence type="ECO:0000313" key="4">
    <source>
        <dbReference type="EMBL" id="OQS06200.1"/>
    </source>
</evidence>
<name>A0A1W0A867_9STRA</name>